<protein>
    <recommendedName>
        <fullName evidence="4">MerC domain-containing protein</fullName>
    </recommendedName>
</protein>
<comment type="caution">
    <text evidence="2">The sequence shown here is derived from an EMBL/GenBank/DDBJ whole genome shotgun (WGS) entry which is preliminary data.</text>
</comment>
<name>A0A5R8PEH6_9NOCA</name>
<dbReference type="EMBL" id="VBUU01000011">
    <property type="protein sequence ID" value="TLG10794.1"/>
    <property type="molecule type" value="Genomic_DNA"/>
</dbReference>
<keyword evidence="1" id="KW-1133">Transmembrane helix</keyword>
<evidence type="ECO:0000313" key="3">
    <source>
        <dbReference type="Proteomes" id="UP000308349"/>
    </source>
</evidence>
<dbReference type="RefSeq" id="WP_138456384.1">
    <property type="nucleotide sequence ID" value="NZ_VBUU01000011.1"/>
</dbReference>
<dbReference type="Proteomes" id="UP000308349">
    <property type="component" value="Unassembled WGS sequence"/>
</dbReference>
<keyword evidence="1" id="KW-0812">Transmembrane</keyword>
<proteinExistence type="predicted"/>
<feature type="transmembrane region" description="Helical" evidence="1">
    <location>
        <begin position="81"/>
        <end position="104"/>
    </location>
</feature>
<reference evidence="2 3" key="1">
    <citation type="submission" date="2019-05" db="EMBL/GenBank/DDBJ databases">
        <title>Genomes sequences of two Nocardia cyriacigeorgica environmental isolates, type strains Nocardia asteroides ATCC 19247 and Nocardia cyriacigeorgica DSM 44484.</title>
        <authorList>
            <person name="Vautrin F."/>
            <person name="Bergeron E."/>
            <person name="Dubost A."/>
            <person name="Abrouk D."/>
            <person name="Rodriguez Nava V."/>
            <person name="Pujic P."/>
        </authorList>
    </citation>
    <scope>NUCLEOTIDE SEQUENCE [LARGE SCALE GENOMIC DNA]</scope>
    <source>
        <strain evidence="2 3">EML 1456</strain>
    </source>
</reference>
<dbReference type="OrthoDB" id="3078176at2"/>
<evidence type="ECO:0000256" key="1">
    <source>
        <dbReference type="SAM" id="Phobius"/>
    </source>
</evidence>
<keyword evidence="1" id="KW-0472">Membrane</keyword>
<evidence type="ECO:0008006" key="4">
    <source>
        <dbReference type="Google" id="ProtNLM"/>
    </source>
</evidence>
<dbReference type="AlphaFoldDB" id="A0A5R8PEH6"/>
<sequence>MDEQTGYASESVAEAAMSTPTDEPTRFLAAAVHLDDALADALVEEYLAEPKRAVPPSPGVDAVTVLREAAAVQWRRRTINLVLVATLVLTTVFSPILVLVWLIAGLTWRLCAAIVARLAQGRGGSNWFLADPRRQWWVTALMWSALTVLSASLPSLAMESMGEPILTTPDSALSTVFMLITLALVTAMLCLLIARHYLPWQVATTWYSYGRYQPDSPPREAAVTASAPYADRLHRITQDQLRRAQDSSGEVVVYRGHKPFVGAGARVRSWSSALELYASSVTTESAEEPRAAAPVPSFEPRELQEFVTADLTTLRRAPTLTPGWRFADLGVTSWALLSPADLLHNPSGRALLGRLDAGSEPELNAEDWAALSNESPEWLRYYRCFRLEGWARQLAVSGFLHVGCEERMLVLEWHGFVLAPIAPEFRRVDAPPSMLELRTLWAAAGDLALLPTSVPGRVADVIRGLWARRRTGGTWTTPDQAEQVFGAAASIRELGAGGELANLFQETDCDRYLKILEQRTLDSVHRFLMEKGIAAKGFSDMVKQINNSTVINNSNVIAGNIGGMSNSGSVGAGGSTSTN</sequence>
<feature type="transmembrane region" description="Helical" evidence="1">
    <location>
        <begin position="176"/>
        <end position="198"/>
    </location>
</feature>
<feature type="transmembrane region" description="Helical" evidence="1">
    <location>
        <begin position="136"/>
        <end position="156"/>
    </location>
</feature>
<gene>
    <name evidence="2" type="ORF">FEK35_12745</name>
</gene>
<organism evidence="2 3">
    <name type="scientific">Nocardia cyriacigeorgica</name>
    <dbReference type="NCBI Taxonomy" id="135487"/>
    <lineage>
        <taxon>Bacteria</taxon>
        <taxon>Bacillati</taxon>
        <taxon>Actinomycetota</taxon>
        <taxon>Actinomycetes</taxon>
        <taxon>Mycobacteriales</taxon>
        <taxon>Nocardiaceae</taxon>
        <taxon>Nocardia</taxon>
    </lineage>
</organism>
<accession>A0A5R8PEH6</accession>
<evidence type="ECO:0000313" key="2">
    <source>
        <dbReference type="EMBL" id="TLG10794.1"/>
    </source>
</evidence>